<dbReference type="Pfam" id="PF00817">
    <property type="entry name" value="IMS"/>
    <property type="match status" value="1"/>
</dbReference>
<reference evidence="3" key="2">
    <citation type="submission" date="2023-01" db="EMBL/GenBank/DDBJ databases">
        <title>Draft genome sequence of Agaribacter marinus strain NBRC 110023.</title>
        <authorList>
            <person name="Sun Q."/>
            <person name="Mori K."/>
        </authorList>
    </citation>
    <scope>NUCLEOTIDE SEQUENCE</scope>
    <source>
        <strain evidence="3">NBRC 110023</strain>
    </source>
</reference>
<dbReference type="Proteomes" id="UP001156601">
    <property type="component" value="Unassembled WGS sequence"/>
</dbReference>
<accession>A0AA37SYX9</accession>
<gene>
    <name evidence="3" type="ORF">GCM10007852_00060</name>
</gene>
<dbReference type="InterPro" id="IPR043502">
    <property type="entry name" value="DNA/RNA_pol_sf"/>
</dbReference>
<keyword evidence="4" id="KW-1185">Reference proteome</keyword>
<feature type="domain" description="UmuC" evidence="2">
    <location>
        <begin position="38"/>
        <end position="168"/>
    </location>
</feature>
<protein>
    <submittedName>
        <fullName evidence="3">Nucleotidyltransferase</fullName>
    </submittedName>
</protein>
<dbReference type="EMBL" id="BSOT01000001">
    <property type="protein sequence ID" value="GLR69098.1"/>
    <property type="molecule type" value="Genomic_DNA"/>
</dbReference>
<dbReference type="GO" id="GO:0006281">
    <property type="term" value="P:DNA repair"/>
    <property type="evidence" value="ECO:0007669"/>
    <property type="project" value="InterPro"/>
</dbReference>
<comment type="caution">
    <text evidence="3">The sequence shown here is derived from an EMBL/GenBank/DDBJ whole genome shotgun (WGS) entry which is preliminary data.</text>
</comment>
<evidence type="ECO:0000313" key="4">
    <source>
        <dbReference type="Proteomes" id="UP001156601"/>
    </source>
</evidence>
<reference evidence="3" key="1">
    <citation type="journal article" date="2014" name="Int. J. Syst. Evol. Microbiol.">
        <title>Complete genome sequence of Corynebacterium casei LMG S-19264T (=DSM 44701T), isolated from a smear-ripened cheese.</title>
        <authorList>
            <consortium name="US DOE Joint Genome Institute (JGI-PGF)"/>
            <person name="Walter F."/>
            <person name="Albersmeier A."/>
            <person name="Kalinowski J."/>
            <person name="Ruckert C."/>
        </authorList>
    </citation>
    <scope>NUCLEOTIDE SEQUENCE</scope>
    <source>
        <strain evidence="3">NBRC 110023</strain>
    </source>
</reference>
<dbReference type="InterPro" id="IPR050356">
    <property type="entry name" value="SulA_CellDiv_inhibitor"/>
</dbReference>
<organism evidence="3 4">
    <name type="scientific">Agaribacter marinus</name>
    <dbReference type="NCBI Taxonomy" id="1431249"/>
    <lineage>
        <taxon>Bacteria</taxon>
        <taxon>Pseudomonadati</taxon>
        <taxon>Pseudomonadota</taxon>
        <taxon>Gammaproteobacteria</taxon>
        <taxon>Alteromonadales</taxon>
        <taxon>Alteromonadaceae</taxon>
        <taxon>Agaribacter</taxon>
    </lineage>
</organism>
<dbReference type="SUPFAM" id="SSF56672">
    <property type="entry name" value="DNA/RNA polymerases"/>
    <property type="match status" value="1"/>
</dbReference>
<proteinExistence type="predicted"/>
<dbReference type="InterPro" id="IPR001126">
    <property type="entry name" value="UmuC"/>
</dbReference>
<dbReference type="CDD" id="cd03468">
    <property type="entry name" value="PolY_like"/>
    <property type="match status" value="1"/>
</dbReference>
<dbReference type="PANTHER" id="PTHR35369">
    <property type="entry name" value="BLR3025 PROTEIN-RELATED"/>
    <property type="match status" value="1"/>
</dbReference>
<name>A0AA37SYX9_9ALTE</name>
<evidence type="ECO:0000313" key="3">
    <source>
        <dbReference type="EMBL" id="GLR69098.1"/>
    </source>
</evidence>
<sequence length="491" mass="55924">MQFDTQSLWLYIYFPSLQLDLIQKQYTGITEHDFAHTSELRAKKNAPQAIYQSSSNQLIQINNAAKVKGIKCGMGLAKASLLYGDLQIFEYKRSLEENALEQIAQQLYIVTSDIVLAHPNGLILRAQNMLNLYGGLAGYWRVIEYCLIKTNYRFIASAAYSVHAAKLIALHSKQHFITKDRSKIQHILDKCSLAYSDIEPKDLQKLARVGMHTVKDLRRIPSAEVAGRVNRYSMNTINELLGLAPSKVKFYQPPSSFHETIELLYEIENTEKLRPILTHTLRNLAQFLCIRNARTLQIKIDFLQRDAPCLSLTFNSALPIYTHLDWIEIISLKLESVTLIAPIYGLSLHCEKHETTQASNDDLFAQRSSQIAGLSLISRLMSKLGESKVQGLSYAQDFRPERANQLVPFTSNTKKVTGVGFNHDQPGILLTSPEVLTQQVSIIKGPERINTGWWDAQAIIRDYYIGQSQNGQRLWIYKTPNDQWYLHGFFT</sequence>
<dbReference type="AlphaFoldDB" id="A0AA37SYX9"/>
<evidence type="ECO:0000256" key="1">
    <source>
        <dbReference type="ARBA" id="ARBA00022763"/>
    </source>
</evidence>
<dbReference type="PANTHER" id="PTHR35369:SF2">
    <property type="entry name" value="BLR3025 PROTEIN"/>
    <property type="match status" value="1"/>
</dbReference>
<keyword evidence="1" id="KW-0227">DNA damage</keyword>
<dbReference type="RefSeq" id="WP_284215427.1">
    <property type="nucleotide sequence ID" value="NZ_BSOT01000001.1"/>
</dbReference>
<evidence type="ECO:0000259" key="2">
    <source>
        <dbReference type="Pfam" id="PF00817"/>
    </source>
</evidence>